<dbReference type="InterPro" id="IPR032349">
    <property type="entry name" value="DUF4865"/>
</dbReference>
<dbReference type="EMBL" id="JABXJK010000009">
    <property type="protein sequence ID" value="MBA0971518.1"/>
    <property type="molecule type" value="Genomic_DNA"/>
</dbReference>
<sequence>MQAMQYKIVFPADYDMEKIRKRVKDNGHKTDGFKDLLFKAYLITEKSSGDLENSYCPLYVWKATDGMTQFIFGGFFDNIIASFGWKNIEIGVTSEIRLDRSFSESKYVIEECHDIHEQPSLKEVGLKSNDYDNSLGKLTIYNPDKWKYVTFSFFEEKPVLKPNLKRYSILHLSLEE</sequence>
<dbReference type="RefSeq" id="WP_081131978.1">
    <property type="nucleotide sequence ID" value="NZ_CAKOCH010000001.1"/>
</dbReference>
<evidence type="ECO:0000313" key="1">
    <source>
        <dbReference type="EMBL" id="MBA0971518.1"/>
    </source>
</evidence>
<proteinExistence type="predicted"/>
<dbReference type="AlphaFoldDB" id="A0AAE7T085"/>
<name>A0AAE7T085_ENTGA</name>
<organism evidence="2 3">
    <name type="scientific">Enterococcus gallinarum</name>
    <dbReference type="NCBI Taxonomy" id="1353"/>
    <lineage>
        <taxon>Bacteria</taxon>
        <taxon>Bacillati</taxon>
        <taxon>Bacillota</taxon>
        <taxon>Bacilli</taxon>
        <taxon>Lactobacillales</taxon>
        <taxon>Enterococcaceae</taxon>
        <taxon>Enterococcus</taxon>
    </lineage>
</organism>
<dbReference type="EMBL" id="CP050485">
    <property type="protein sequence ID" value="QOG28352.1"/>
    <property type="molecule type" value="Genomic_DNA"/>
</dbReference>
<evidence type="ECO:0000313" key="4">
    <source>
        <dbReference type="Proteomes" id="UP000571857"/>
    </source>
</evidence>
<reference evidence="1 4" key="2">
    <citation type="submission" date="2020-06" db="EMBL/GenBank/DDBJ databases">
        <title>Crossreactivity between MHC class I-restricted antigens from cancer cells and an enterococcal bacteriophage.</title>
        <authorList>
            <person name="Fluckiger A."/>
            <person name="Daillere R."/>
            <person name="Sassi M."/>
            <person name="Cattoir V."/>
            <person name="Kroemer G."/>
            <person name="Zitvogel L."/>
        </authorList>
    </citation>
    <scope>NUCLEOTIDE SEQUENCE [LARGE SCALE GENOMIC DNA]</scope>
    <source>
        <strain evidence="1 4">EG4</strain>
    </source>
</reference>
<reference evidence="2 3" key="1">
    <citation type="submission" date="2020-03" db="EMBL/GenBank/DDBJ databases">
        <title>Characterization of ganglioside-mimicking enterococci.</title>
        <authorList>
            <person name="Patry R.T."/>
            <person name="Nothaft H."/>
            <person name="Bridger R."/>
            <person name="Shajahan A."/>
            <person name="Huynh S."/>
            <person name="Sanchez S."/>
            <person name="Azadi P."/>
            <person name="Cooper K."/>
            <person name="Miller W.G."/>
            <person name="Parker C.T."/>
            <person name="Wells L."/>
            <person name="Szymanski C.M."/>
        </authorList>
    </citation>
    <scope>NUCLEOTIDE SEQUENCE [LARGE SCALE GENOMIC DNA]</scope>
    <source>
        <strain evidence="2 3">EGM181</strain>
    </source>
</reference>
<evidence type="ECO:0000313" key="2">
    <source>
        <dbReference type="EMBL" id="QOG28352.1"/>
    </source>
</evidence>
<protein>
    <submittedName>
        <fullName evidence="2">DUF4865 family protein</fullName>
    </submittedName>
</protein>
<evidence type="ECO:0000313" key="3">
    <source>
        <dbReference type="Proteomes" id="UP000516696"/>
    </source>
</evidence>
<dbReference type="Pfam" id="PF16157">
    <property type="entry name" value="DUF4865"/>
    <property type="match status" value="1"/>
</dbReference>
<dbReference type="Proteomes" id="UP000571857">
    <property type="component" value="Unassembled WGS sequence"/>
</dbReference>
<dbReference type="Proteomes" id="UP000516696">
    <property type="component" value="Chromosome"/>
</dbReference>
<accession>A0AAE7T085</accession>
<gene>
    <name evidence="2" type="ORF">EGM181_14350</name>
    <name evidence="1" type="ORF">HWH42_02710</name>
</gene>